<dbReference type="Gene3D" id="3.40.30.10">
    <property type="entry name" value="Glutaredoxin"/>
    <property type="match status" value="1"/>
</dbReference>
<proteinExistence type="predicted"/>
<accession>A0A7J5AH04</accession>
<reference evidence="3 4" key="1">
    <citation type="submission" date="2019-09" db="EMBL/GenBank/DDBJ databases">
        <title>Flavobacterium sp. nov., isolated from glacier ice.</title>
        <authorList>
            <person name="Liu Q."/>
        </authorList>
    </citation>
    <scope>NUCLEOTIDE SEQUENCE [LARGE SCALE GENOMIC DNA]</scope>
    <source>
        <strain evidence="3 4">NBRC 112527</strain>
    </source>
</reference>
<feature type="domain" description="Glutaredoxin" evidence="2">
    <location>
        <begin position="38"/>
        <end position="82"/>
    </location>
</feature>
<evidence type="ECO:0000313" key="3">
    <source>
        <dbReference type="EMBL" id="KAB1156773.1"/>
    </source>
</evidence>
<comment type="caution">
    <text evidence="3">The sequence shown here is derived from an EMBL/GenBank/DDBJ whole genome shotgun (WGS) entry which is preliminary data.</text>
</comment>
<evidence type="ECO:0000313" key="4">
    <source>
        <dbReference type="Proteomes" id="UP000490922"/>
    </source>
</evidence>
<dbReference type="Proteomes" id="UP000490922">
    <property type="component" value="Unassembled WGS sequence"/>
</dbReference>
<dbReference type="EMBL" id="WAEM01000002">
    <property type="protein sequence ID" value="KAB1156773.1"/>
    <property type="molecule type" value="Genomic_DNA"/>
</dbReference>
<dbReference type="InterPro" id="IPR036249">
    <property type="entry name" value="Thioredoxin-like_sf"/>
</dbReference>
<dbReference type="PROSITE" id="PS51354">
    <property type="entry name" value="GLUTAREDOXIN_2"/>
    <property type="match status" value="1"/>
</dbReference>
<dbReference type="SUPFAM" id="SSF52833">
    <property type="entry name" value="Thioredoxin-like"/>
    <property type="match status" value="1"/>
</dbReference>
<evidence type="ECO:0000256" key="1">
    <source>
        <dbReference type="SAM" id="SignalP"/>
    </source>
</evidence>
<dbReference type="AlphaFoldDB" id="A0A7J5AH04"/>
<dbReference type="InterPro" id="IPR002109">
    <property type="entry name" value="Glutaredoxin"/>
</dbReference>
<keyword evidence="1" id="KW-0732">Signal</keyword>
<dbReference type="CDD" id="cd02976">
    <property type="entry name" value="NrdH"/>
    <property type="match status" value="1"/>
</dbReference>
<evidence type="ECO:0000259" key="2">
    <source>
        <dbReference type="Pfam" id="PF00462"/>
    </source>
</evidence>
<dbReference type="OrthoDB" id="9795531at2"/>
<sequence length="119" mass="13691">MKSCTYLLIFFTSFFQFNLNAQAIGTPEKKVEETKKAIIIYGSLDCHYCIAAKNTLMENKIDFIFFDIDTNKEALNEMLAKLRKANISTANLGIPVIDKYGELFSNNTNFDDFLKRLIR</sequence>
<name>A0A7J5AH04_9FLAO</name>
<dbReference type="RefSeq" id="WP_151106767.1">
    <property type="nucleotide sequence ID" value="NZ_WAEM01000002.1"/>
</dbReference>
<feature type="signal peptide" evidence="1">
    <location>
        <begin position="1"/>
        <end position="23"/>
    </location>
</feature>
<keyword evidence="4" id="KW-1185">Reference proteome</keyword>
<feature type="chain" id="PRO_5029713498" evidence="1">
    <location>
        <begin position="24"/>
        <end position="119"/>
    </location>
</feature>
<protein>
    <submittedName>
        <fullName evidence="3">Glutaredoxin family protein</fullName>
    </submittedName>
</protein>
<gene>
    <name evidence="3" type="ORF">F6464_05315</name>
</gene>
<dbReference type="Pfam" id="PF00462">
    <property type="entry name" value="Glutaredoxin"/>
    <property type="match status" value="1"/>
</dbReference>
<organism evidence="3 4">
    <name type="scientific">Flavobacterium luteum</name>
    <dbReference type="NCBI Taxonomy" id="2026654"/>
    <lineage>
        <taxon>Bacteria</taxon>
        <taxon>Pseudomonadati</taxon>
        <taxon>Bacteroidota</taxon>
        <taxon>Flavobacteriia</taxon>
        <taxon>Flavobacteriales</taxon>
        <taxon>Flavobacteriaceae</taxon>
        <taxon>Flavobacterium</taxon>
    </lineage>
</organism>